<dbReference type="Pfam" id="PF01464">
    <property type="entry name" value="SLT"/>
    <property type="match status" value="1"/>
</dbReference>
<feature type="chain" id="PRO_5016281135" evidence="2">
    <location>
        <begin position="29"/>
        <end position="243"/>
    </location>
</feature>
<dbReference type="Proteomes" id="UP000245539">
    <property type="component" value="Unassembled WGS sequence"/>
</dbReference>
<dbReference type="RefSeq" id="WP_109838938.1">
    <property type="nucleotide sequence ID" value="NZ_QGKM01000059.1"/>
</dbReference>
<dbReference type="SUPFAM" id="SSF53955">
    <property type="entry name" value="Lysozyme-like"/>
    <property type="match status" value="1"/>
</dbReference>
<feature type="signal peptide" evidence="2">
    <location>
        <begin position="1"/>
        <end position="28"/>
    </location>
</feature>
<evidence type="ECO:0000313" key="5">
    <source>
        <dbReference type="Proteomes" id="UP000245539"/>
    </source>
</evidence>
<name>A0A317C637_9GAMM</name>
<feature type="domain" description="Transglycosylase SLT" evidence="3">
    <location>
        <begin position="50"/>
        <end position="157"/>
    </location>
</feature>
<sequence length="243" mass="26265">MMTSHSIKRLAAACVVFTGISLSQSALAAGCLSASPLSIERKAAAHAGVISQAARQYSIDRELIQAVIAVESCFNQRAVSPAGAQGLMQLMPATAERFGVSDSFNAKQNILAGARYLQWLLKRFNGNLRYAVAGYNAGEGRIDQYGGIPPFKETQNYVKHVIAIYSRLAPEKAVTPKNTIANGTVYFPYAPLKKPANTSRQVSAGQSTATQVYQPAPLKPLTAKPGRQGIDYMRKHAPHLFRQ</sequence>
<dbReference type="OrthoDB" id="92254at2"/>
<dbReference type="AlphaFoldDB" id="A0A317C637"/>
<comment type="similarity">
    <text evidence="1">Belongs to the transglycosylase Slt family.</text>
</comment>
<dbReference type="Gene3D" id="1.10.530.10">
    <property type="match status" value="1"/>
</dbReference>
<evidence type="ECO:0000256" key="1">
    <source>
        <dbReference type="ARBA" id="ARBA00007734"/>
    </source>
</evidence>
<dbReference type="InterPro" id="IPR023346">
    <property type="entry name" value="Lysozyme-like_dom_sf"/>
</dbReference>
<evidence type="ECO:0000313" key="4">
    <source>
        <dbReference type="EMBL" id="PWQ94074.1"/>
    </source>
</evidence>
<reference evidence="4 5" key="1">
    <citation type="submission" date="2018-05" db="EMBL/GenBank/DDBJ databases">
        <title>Leucothrix arctica sp. nov., isolated from Arctic seawater.</title>
        <authorList>
            <person name="Choi A."/>
            <person name="Baek K."/>
        </authorList>
    </citation>
    <scope>NUCLEOTIDE SEQUENCE [LARGE SCALE GENOMIC DNA]</scope>
    <source>
        <strain evidence="4 5">JCM 18388</strain>
    </source>
</reference>
<dbReference type="InterPro" id="IPR008258">
    <property type="entry name" value="Transglycosylase_SLT_dom_1"/>
</dbReference>
<evidence type="ECO:0000259" key="3">
    <source>
        <dbReference type="Pfam" id="PF01464"/>
    </source>
</evidence>
<protein>
    <submittedName>
        <fullName evidence="4">Transglycosylase</fullName>
    </submittedName>
</protein>
<gene>
    <name evidence="4" type="ORF">DKW60_17375</name>
</gene>
<comment type="caution">
    <text evidence="4">The sequence shown here is derived from an EMBL/GenBank/DDBJ whole genome shotgun (WGS) entry which is preliminary data.</text>
</comment>
<dbReference type="CDD" id="cd00254">
    <property type="entry name" value="LT-like"/>
    <property type="match status" value="1"/>
</dbReference>
<keyword evidence="5" id="KW-1185">Reference proteome</keyword>
<dbReference type="PANTHER" id="PTHR37423:SF2">
    <property type="entry name" value="MEMBRANE-BOUND LYTIC MUREIN TRANSGLYCOSYLASE C"/>
    <property type="match status" value="1"/>
</dbReference>
<proteinExistence type="inferred from homology"/>
<keyword evidence="2" id="KW-0732">Signal</keyword>
<organism evidence="4 5">
    <name type="scientific">Leucothrix pacifica</name>
    <dbReference type="NCBI Taxonomy" id="1247513"/>
    <lineage>
        <taxon>Bacteria</taxon>
        <taxon>Pseudomonadati</taxon>
        <taxon>Pseudomonadota</taxon>
        <taxon>Gammaproteobacteria</taxon>
        <taxon>Thiotrichales</taxon>
        <taxon>Thiotrichaceae</taxon>
        <taxon>Leucothrix</taxon>
    </lineage>
</organism>
<dbReference type="PANTHER" id="PTHR37423">
    <property type="entry name" value="SOLUBLE LYTIC MUREIN TRANSGLYCOSYLASE-RELATED"/>
    <property type="match status" value="1"/>
</dbReference>
<evidence type="ECO:0000256" key="2">
    <source>
        <dbReference type="SAM" id="SignalP"/>
    </source>
</evidence>
<dbReference type="EMBL" id="QGKM01000059">
    <property type="protein sequence ID" value="PWQ94074.1"/>
    <property type="molecule type" value="Genomic_DNA"/>
</dbReference>
<accession>A0A317C637</accession>